<organism evidence="1 2">
    <name type="scientific">Blyttiomyces helicus</name>
    <dbReference type="NCBI Taxonomy" id="388810"/>
    <lineage>
        <taxon>Eukaryota</taxon>
        <taxon>Fungi</taxon>
        <taxon>Fungi incertae sedis</taxon>
        <taxon>Chytridiomycota</taxon>
        <taxon>Chytridiomycota incertae sedis</taxon>
        <taxon>Chytridiomycetes</taxon>
        <taxon>Chytridiomycetes incertae sedis</taxon>
        <taxon>Blyttiomyces</taxon>
    </lineage>
</organism>
<keyword evidence="2" id="KW-1185">Reference proteome</keyword>
<dbReference type="AlphaFoldDB" id="A0A4P9WLX8"/>
<dbReference type="Proteomes" id="UP000269721">
    <property type="component" value="Unassembled WGS sequence"/>
</dbReference>
<reference evidence="2" key="1">
    <citation type="journal article" date="2018" name="Nat. Microbiol.">
        <title>Leveraging single-cell genomics to expand the fungal tree of life.</title>
        <authorList>
            <person name="Ahrendt S.R."/>
            <person name="Quandt C.A."/>
            <person name="Ciobanu D."/>
            <person name="Clum A."/>
            <person name="Salamov A."/>
            <person name="Andreopoulos B."/>
            <person name="Cheng J.F."/>
            <person name="Woyke T."/>
            <person name="Pelin A."/>
            <person name="Henrissat B."/>
            <person name="Reynolds N.K."/>
            <person name="Benny G.L."/>
            <person name="Smith M.E."/>
            <person name="James T.Y."/>
            <person name="Grigoriev I.V."/>
        </authorList>
    </citation>
    <scope>NUCLEOTIDE SEQUENCE [LARGE SCALE GENOMIC DNA]</scope>
</reference>
<dbReference type="EMBL" id="KZ994949">
    <property type="protein sequence ID" value="RKO91686.1"/>
    <property type="molecule type" value="Genomic_DNA"/>
</dbReference>
<protein>
    <submittedName>
        <fullName evidence="1">Uncharacterized protein</fullName>
    </submittedName>
</protein>
<sequence length="375" mass="41812">MRATCAFADIERQRTLAAAALVCRSWFPLAIEIQRKLDQFDEGNDWKFERQKERARDDCEAELDHRHPPFKMNIDFGKIFSAFDCPRLKAFTLASPLPPSSWLMLSFPVLFRASADLVARYAAARGTQLHKCPDQFWESAGARVVEVAATRLRVVRILIIVEGDHQDTAYNRFYKATGPNLLEGTFPLAGFGIVGRSLNLRHLANLSRREFPGSVLPRGKCYAVIKNISICSKACRASPASDDKLVIWALENFPGITQLNYGSLVISSRTFRAIMAHTPHLQIHHFSHATNIAEVDFIKLVSVFFGKQPAFEPSRFKEWLDDPTESLGSALEHVNVAGADLTRLVCDAGLRSSGRQSAVDSRLDINEVAGIIGLD</sequence>
<name>A0A4P9WLX8_9FUNG</name>
<proteinExistence type="predicted"/>
<gene>
    <name evidence="1" type="ORF">BDK51DRAFT_32796</name>
</gene>
<evidence type="ECO:0000313" key="2">
    <source>
        <dbReference type="Proteomes" id="UP000269721"/>
    </source>
</evidence>
<evidence type="ECO:0000313" key="1">
    <source>
        <dbReference type="EMBL" id="RKO91686.1"/>
    </source>
</evidence>
<accession>A0A4P9WLX8</accession>